<protein>
    <recommendedName>
        <fullName evidence="4">DUF1269 domain-containing protein</fullName>
    </recommendedName>
</protein>
<dbReference type="Proteomes" id="UP000009282">
    <property type="component" value="Chromosome"/>
</dbReference>
<keyword evidence="1" id="KW-0812">Transmembrane</keyword>
<accession>G4QDR5</accession>
<keyword evidence="3" id="KW-1185">Reference proteome</keyword>
<evidence type="ECO:0008006" key="4">
    <source>
        <dbReference type="Google" id="ProtNLM"/>
    </source>
</evidence>
<dbReference type="eggNOG" id="ENOG50303WG">
    <property type="taxonomic scope" value="Bacteria"/>
</dbReference>
<name>G4QDR5_GLANF</name>
<dbReference type="RefSeq" id="WP_014109966.1">
    <property type="nucleotide sequence ID" value="NC_016041.1"/>
</dbReference>
<keyword evidence="1" id="KW-0472">Membrane</keyword>
<dbReference type="KEGG" id="gni:GNIT_2998"/>
<feature type="transmembrane region" description="Helical" evidence="1">
    <location>
        <begin position="62"/>
        <end position="84"/>
    </location>
</feature>
<dbReference type="EMBL" id="CP003060">
    <property type="protein sequence ID" value="AEP31094.1"/>
    <property type="molecule type" value="Genomic_DNA"/>
</dbReference>
<gene>
    <name evidence="2" type="ordered locus">GNIT_2998</name>
</gene>
<evidence type="ECO:0000313" key="3">
    <source>
        <dbReference type="Proteomes" id="UP000009282"/>
    </source>
</evidence>
<dbReference type="InterPro" id="IPR052948">
    <property type="entry name" value="Low_temp-induced_all0457"/>
</dbReference>
<evidence type="ECO:0000256" key="1">
    <source>
        <dbReference type="SAM" id="Phobius"/>
    </source>
</evidence>
<feature type="transmembrane region" description="Helical" evidence="1">
    <location>
        <begin position="90"/>
        <end position="111"/>
    </location>
</feature>
<organism evidence="2 3">
    <name type="scientific">Glaciecola nitratireducens (strain JCM 12485 / KCTC 12276 / FR1064)</name>
    <dbReference type="NCBI Taxonomy" id="1085623"/>
    <lineage>
        <taxon>Bacteria</taxon>
        <taxon>Pseudomonadati</taxon>
        <taxon>Pseudomonadota</taxon>
        <taxon>Gammaproteobacteria</taxon>
        <taxon>Alteromonadales</taxon>
        <taxon>Alteromonadaceae</taxon>
        <taxon>Brumicola</taxon>
    </lineage>
</organism>
<dbReference type="AlphaFoldDB" id="G4QDR5"/>
<proteinExistence type="predicted"/>
<sequence>MKRIYFLIPNIDIARDIVEELTQSDIDEKHIHIISKEGTQLEALPEATLLQKTDFISGLERGVAIGGTTGLLAGLATLVLPGGIALSGGAILACAAAGAGVGSWLGSMIALDVPNTRHKEFEEAISQGKLLMLLDVPNEKLSSIETTVIRHYPEAVLEKVETSLL</sequence>
<reference evidence="2 3" key="1">
    <citation type="journal article" date="2011" name="J. Bacteriol.">
        <title>Complete genome sequence of seawater bacterium Glaciecola nitratireducens FR1064T.</title>
        <authorList>
            <person name="Bian F."/>
            <person name="Qin Q.L."/>
            <person name="Xie B.B."/>
            <person name="Shu Y.L."/>
            <person name="Zhang X.Y."/>
            <person name="Yu Y."/>
            <person name="Chen B."/>
            <person name="Chen X.L."/>
            <person name="Zhou B.C."/>
            <person name="Zhang Y.Z."/>
        </authorList>
    </citation>
    <scope>NUCLEOTIDE SEQUENCE [LARGE SCALE GENOMIC DNA]</scope>
    <source>
        <strain evidence="3">JCM 12485 / KCTC 12276 / FR1064</strain>
    </source>
</reference>
<evidence type="ECO:0000313" key="2">
    <source>
        <dbReference type="EMBL" id="AEP31094.1"/>
    </source>
</evidence>
<dbReference type="PANTHER" id="PTHR36109:SF2">
    <property type="entry name" value="MEMBRANE PROTEIN"/>
    <property type="match status" value="1"/>
</dbReference>
<dbReference type="HOGENOM" id="CLU_118626_1_0_6"/>
<dbReference type="PANTHER" id="PTHR36109">
    <property type="entry name" value="MEMBRANE PROTEIN-RELATED"/>
    <property type="match status" value="1"/>
</dbReference>
<keyword evidence="1" id="KW-1133">Transmembrane helix</keyword>
<dbReference type="OrthoDB" id="8775484at2"/>
<dbReference type="STRING" id="1085623.GNIT_2998"/>